<accession>A0A6D2K8I2</accession>
<reference evidence="3 4" key="1">
    <citation type="submission" date="2020-01" db="EMBL/GenBank/DDBJ databases">
        <authorList>
            <person name="Mishra B."/>
        </authorList>
    </citation>
    <scope>NUCLEOTIDE SEQUENCE [LARGE SCALE GENOMIC DNA]</scope>
</reference>
<feature type="coiled-coil region" evidence="1">
    <location>
        <begin position="78"/>
        <end position="119"/>
    </location>
</feature>
<gene>
    <name evidence="2" type="ORF">MERR_LOCUS21796</name>
    <name evidence="3" type="ORF">MERR_LOCUS36600</name>
</gene>
<organism evidence="3 4">
    <name type="scientific">Microthlaspi erraticum</name>
    <dbReference type="NCBI Taxonomy" id="1685480"/>
    <lineage>
        <taxon>Eukaryota</taxon>
        <taxon>Viridiplantae</taxon>
        <taxon>Streptophyta</taxon>
        <taxon>Embryophyta</taxon>
        <taxon>Tracheophyta</taxon>
        <taxon>Spermatophyta</taxon>
        <taxon>Magnoliopsida</taxon>
        <taxon>eudicotyledons</taxon>
        <taxon>Gunneridae</taxon>
        <taxon>Pentapetalae</taxon>
        <taxon>rosids</taxon>
        <taxon>malvids</taxon>
        <taxon>Brassicales</taxon>
        <taxon>Brassicaceae</taxon>
        <taxon>Coluteocarpeae</taxon>
        <taxon>Microthlaspi</taxon>
    </lineage>
</organism>
<dbReference type="EMBL" id="CACVBM020001414">
    <property type="protein sequence ID" value="CAA7049365.1"/>
    <property type="molecule type" value="Genomic_DNA"/>
</dbReference>
<keyword evidence="1" id="KW-0175">Coiled coil</keyword>
<protein>
    <submittedName>
        <fullName evidence="3">Uncharacterized protein</fullName>
    </submittedName>
</protein>
<name>A0A6D2K8I2_9BRAS</name>
<dbReference type="Proteomes" id="UP000467841">
    <property type="component" value="Unassembled WGS sequence"/>
</dbReference>
<evidence type="ECO:0000313" key="3">
    <source>
        <dbReference type="EMBL" id="CAA7049365.1"/>
    </source>
</evidence>
<proteinExistence type="predicted"/>
<evidence type="ECO:0000313" key="2">
    <source>
        <dbReference type="EMBL" id="CAA7034561.1"/>
    </source>
</evidence>
<sequence>MEEDLKKQGEAIEDNRRAIHFTKVSTKEMDNHLDEKISSLDNNLDGTTKSLNSITAVAHQAKREAQIRDLHISLDKRSQDIQRRARGLEDKVDGVSKEVKDLTTRLANLEEKVLTEQRRPFLSTTCRARLYYKRDRPKSDLG</sequence>
<evidence type="ECO:0000256" key="1">
    <source>
        <dbReference type="SAM" id="Coils"/>
    </source>
</evidence>
<dbReference type="Gene3D" id="6.10.140.920">
    <property type="match status" value="1"/>
</dbReference>
<keyword evidence="4" id="KW-1185">Reference proteome</keyword>
<dbReference type="EMBL" id="CACVBM020001150">
    <property type="protein sequence ID" value="CAA7034561.1"/>
    <property type="molecule type" value="Genomic_DNA"/>
</dbReference>
<dbReference type="AlphaFoldDB" id="A0A6D2K8I2"/>
<evidence type="ECO:0000313" key="4">
    <source>
        <dbReference type="Proteomes" id="UP000467841"/>
    </source>
</evidence>